<feature type="compositionally biased region" description="Gly residues" evidence="2">
    <location>
        <begin position="151"/>
        <end position="168"/>
    </location>
</feature>
<dbReference type="Proteomes" id="UP001633002">
    <property type="component" value="Unassembled WGS sequence"/>
</dbReference>
<evidence type="ECO:0000256" key="1">
    <source>
        <dbReference type="PROSITE-ProRule" id="PRU00259"/>
    </source>
</evidence>
<dbReference type="InterPro" id="IPR000225">
    <property type="entry name" value="Armadillo"/>
</dbReference>
<evidence type="ECO:0000313" key="5">
    <source>
        <dbReference type="Proteomes" id="UP001633002"/>
    </source>
</evidence>
<feature type="compositionally biased region" description="Basic and acidic residues" evidence="2">
    <location>
        <begin position="103"/>
        <end position="124"/>
    </location>
</feature>
<dbReference type="SMART" id="SM00185">
    <property type="entry name" value="ARM"/>
    <property type="match status" value="5"/>
</dbReference>
<proteinExistence type="predicted"/>
<dbReference type="InterPro" id="IPR011989">
    <property type="entry name" value="ARM-like"/>
</dbReference>
<feature type="region of interest" description="Disordered" evidence="2">
    <location>
        <begin position="65"/>
        <end position="124"/>
    </location>
</feature>
<feature type="domain" description="U-box" evidence="3">
    <location>
        <begin position="282"/>
        <end position="547"/>
    </location>
</feature>
<comment type="caution">
    <text evidence="4">The sequence shown here is derived from an EMBL/GenBank/DDBJ whole genome shotgun (WGS) entry which is preliminary data.</text>
</comment>
<keyword evidence="5" id="KW-1185">Reference proteome</keyword>
<feature type="compositionally biased region" description="Low complexity" evidence="2">
    <location>
        <begin position="32"/>
        <end position="49"/>
    </location>
</feature>
<dbReference type="Pfam" id="PF25598">
    <property type="entry name" value="ARM_PUB"/>
    <property type="match status" value="1"/>
</dbReference>
<dbReference type="Gene3D" id="1.25.10.10">
    <property type="entry name" value="Leucine-rich Repeat Variant"/>
    <property type="match status" value="1"/>
</dbReference>
<evidence type="ECO:0000256" key="2">
    <source>
        <dbReference type="SAM" id="MobiDB-lite"/>
    </source>
</evidence>
<feature type="region of interest" description="Disordered" evidence="2">
    <location>
        <begin position="547"/>
        <end position="575"/>
    </location>
</feature>
<evidence type="ECO:0000259" key="3">
    <source>
        <dbReference type="Pfam" id="PF25598"/>
    </source>
</evidence>
<feature type="repeat" description="ARM" evidence="1">
    <location>
        <begin position="338"/>
        <end position="381"/>
    </location>
</feature>
<name>A0ABD3I997_9MARC</name>
<dbReference type="EMBL" id="JBJQOH010000001">
    <property type="protein sequence ID" value="KAL3698960.1"/>
    <property type="molecule type" value="Genomic_DNA"/>
</dbReference>
<organism evidence="4 5">
    <name type="scientific">Riccia sorocarpa</name>
    <dbReference type="NCBI Taxonomy" id="122646"/>
    <lineage>
        <taxon>Eukaryota</taxon>
        <taxon>Viridiplantae</taxon>
        <taxon>Streptophyta</taxon>
        <taxon>Embryophyta</taxon>
        <taxon>Marchantiophyta</taxon>
        <taxon>Marchantiopsida</taxon>
        <taxon>Marchantiidae</taxon>
        <taxon>Marchantiales</taxon>
        <taxon>Ricciaceae</taxon>
        <taxon>Riccia</taxon>
    </lineage>
</organism>
<dbReference type="AlphaFoldDB" id="A0ABD3I997"/>
<feature type="compositionally biased region" description="Polar residues" evidence="2">
    <location>
        <begin position="65"/>
        <end position="85"/>
    </location>
</feature>
<dbReference type="SUPFAM" id="SSF48371">
    <property type="entry name" value="ARM repeat"/>
    <property type="match status" value="1"/>
</dbReference>
<dbReference type="PROSITE" id="PS50176">
    <property type="entry name" value="ARM_REPEAT"/>
    <property type="match status" value="2"/>
</dbReference>
<sequence length="653" mass="70556">MGLVVRPNGISSNKTSGPPPPSSATDRKRFSKGSSSSTTNSSSSSAFVSSRKKWTLFILKQNVSYDQKQTESSNKLDTTTATASVDSPVPLKPLPNNNNYSRGGHEQVVSEKRTDGTEVGQQKRERLRGLATIVQDVLSRSLSDLRSKDIPGGGRKSSQGAAGGGGGEDTASEVSSISFRMQLLDRCETGLGSARLRCASSSSLNPSDGDISFRYSQRMNVESTPKFEGLIEKGKRATESRCRESGQSKSARAEEYETVVERLNDPRATIRLLAATAVREATRNSAQAREDLWRAGAIPPLVNLLQETEQSVCYMATVALLNLAIGSVRNKQAMAECGAIPILVRLMRPESTTQVRESATTVILSLAASDQLKPSIGSSGAIVYLSDILSSGTTQGRSDSVRALLNLSIFKGNRVPMVQAGVVPSLNKVIVKDAKETAEKAVILLSHLFSCKEGRETITADEGTVSVLIQVLKRPSFSQSCKEQTVLMLLALSSKMTVRREAVVAQGILPSVVEIALLGSSPRIQEKASKLLRIIKEHRTDEGIVTTDRSSDLNERSNGRLERQYSSSSTADTTTSTYIMPTTKGPVVRSISDRVEMSKDGKEVKYSGFFRSLVSRSMRSDYLACRAGVADSSRDESPTVSCKILRSFCSSHE</sequence>
<reference evidence="4 5" key="1">
    <citation type="submission" date="2024-09" db="EMBL/GenBank/DDBJ databases">
        <title>Chromosome-scale assembly of Riccia sorocarpa.</title>
        <authorList>
            <person name="Paukszto L."/>
        </authorList>
    </citation>
    <scope>NUCLEOTIDE SEQUENCE [LARGE SCALE GENOMIC DNA]</scope>
    <source>
        <strain evidence="4">LP-2024</strain>
        <tissue evidence="4">Aerial parts of the thallus</tissue>
    </source>
</reference>
<dbReference type="PANTHER" id="PTHR46700">
    <property type="entry name" value="ARM REPEAT SUPERFAMILY PROTEIN"/>
    <property type="match status" value="1"/>
</dbReference>
<accession>A0ABD3I997</accession>
<protein>
    <recommendedName>
        <fullName evidence="3">U-box domain-containing protein</fullName>
    </recommendedName>
</protein>
<dbReference type="InterPro" id="IPR016024">
    <property type="entry name" value="ARM-type_fold"/>
</dbReference>
<dbReference type="InterPro" id="IPR058678">
    <property type="entry name" value="ARM_PUB"/>
</dbReference>
<dbReference type="PANTHER" id="PTHR46700:SF1">
    <property type="entry name" value="ARM REPEAT SUPERFAMILY PROTEIN"/>
    <property type="match status" value="1"/>
</dbReference>
<feature type="compositionally biased region" description="Basic and acidic residues" evidence="2">
    <location>
        <begin position="549"/>
        <end position="563"/>
    </location>
</feature>
<feature type="compositionally biased region" description="Low complexity" evidence="2">
    <location>
        <begin position="566"/>
        <end position="575"/>
    </location>
</feature>
<feature type="region of interest" description="Disordered" evidence="2">
    <location>
        <begin position="1"/>
        <end position="49"/>
    </location>
</feature>
<evidence type="ECO:0000313" key="4">
    <source>
        <dbReference type="EMBL" id="KAL3698960.1"/>
    </source>
</evidence>
<gene>
    <name evidence="4" type="ORF">R1sor_016982</name>
</gene>
<feature type="repeat" description="ARM" evidence="1">
    <location>
        <begin position="296"/>
        <end position="338"/>
    </location>
</feature>
<feature type="region of interest" description="Disordered" evidence="2">
    <location>
        <begin position="144"/>
        <end position="174"/>
    </location>
</feature>